<dbReference type="Gene3D" id="3.20.20.70">
    <property type="entry name" value="Aldolase class I"/>
    <property type="match status" value="1"/>
</dbReference>
<name>A0A928V5K8_9GAMM</name>
<reference evidence="3" key="1">
    <citation type="submission" date="2018-07" db="EMBL/GenBank/DDBJ databases">
        <title>Genome assembly of strain Ka43.</title>
        <authorList>
            <person name="Kukolya J."/>
            <person name="Nagy I."/>
            <person name="Horvath B."/>
            <person name="Toth A."/>
        </authorList>
    </citation>
    <scope>NUCLEOTIDE SEQUENCE</scope>
    <source>
        <strain evidence="3">KB43</strain>
    </source>
</reference>
<dbReference type="CDD" id="cd00408">
    <property type="entry name" value="DHDPS-like"/>
    <property type="match status" value="1"/>
</dbReference>
<dbReference type="EMBL" id="PRDL01000001">
    <property type="protein sequence ID" value="MBE8718278.1"/>
    <property type="molecule type" value="Genomic_DNA"/>
</dbReference>
<dbReference type="GO" id="GO:0008840">
    <property type="term" value="F:4-hydroxy-tetrahydrodipicolinate synthase activity"/>
    <property type="evidence" value="ECO:0007669"/>
    <property type="project" value="TreeGrafter"/>
</dbReference>
<keyword evidence="4" id="KW-1185">Reference proteome</keyword>
<dbReference type="RefSeq" id="WP_193910709.1">
    <property type="nucleotide sequence ID" value="NZ_PRDL01000001.1"/>
</dbReference>
<dbReference type="Proteomes" id="UP000652567">
    <property type="component" value="Unassembled WGS sequence"/>
</dbReference>
<organism evidence="3 4">
    <name type="scientific">Cellvibrio polysaccharolyticus</name>
    <dbReference type="NCBI Taxonomy" id="2082724"/>
    <lineage>
        <taxon>Bacteria</taxon>
        <taxon>Pseudomonadati</taxon>
        <taxon>Pseudomonadota</taxon>
        <taxon>Gammaproteobacteria</taxon>
        <taxon>Cellvibrionales</taxon>
        <taxon>Cellvibrionaceae</taxon>
        <taxon>Cellvibrio</taxon>
    </lineage>
</organism>
<dbReference type="SUPFAM" id="SSF51569">
    <property type="entry name" value="Aldolase"/>
    <property type="match status" value="1"/>
</dbReference>
<evidence type="ECO:0000313" key="3">
    <source>
        <dbReference type="EMBL" id="MBE8718278.1"/>
    </source>
</evidence>
<dbReference type="SMART" id="SM01130">
    <property type="entry name" value="DHDPS"/>
    <property type="match status" value="1"/>
</dbReference>
<comment type="caution">
    <text evidence="3">The sequence shown here is derived from an EMBL/GenBank/DDBJ whole genome shotgun (WGS) entry which is preliminary data.</text>
</comment>
<dbReference type="PANTHER" id="PTHR12128:SF66">
    <property type="entry name" value="4-HYDROXY-2-OXOGLUTARATE ALDOLASE, MITOCHONDRIAL"/>
    <property type="match status" value="1"/>
</dbReference>
<evidence type="ECO:0000256" key="2">
    <source>
        <dbReference type="ARBA" id="ARBA00023239"/>
    </source>
</evidence>
<accession>A0A928V5K8</accession>
<keyword evidence="2" id="KW-0456">Lyase</keyword>
<dbReference type="InterPro" id="IPR013785">
    <property type="entry name" value="Aldolase_TIM"/>
</dbReference>
<dbReference type="InterPro" id="IPR002220">
    <property type="entry name" value="DapA-like"/>
</dbReference>
<comment type="similarity">
    <text evidence="1">Belongs to the DapA family.</text>
</comment>
<dbReference type="PANTHER" id="PTHR12128">
    <property type="entry name" value="DIHYDRODIPICOLINATE SYNTHASE"/>
    <property type="match status" value="1"/>
</dbReference>
<proteinExistence type="inferred from homology"/>
<dbReference type="AlphaFoldDB" id="A0A928V5K8"/>
<evidence type="ECO:0000313" key="4">
    <source>
        <dbReference type="Proteomes" id="UP000652567"/>
    </source>
</evidence>
<dbReference type="Pfam" id="PF00701">
    <property type="entry name" value="DHDPS"/>
    <property type="match status" value="1"/>
</dbReference>
<sequence length="309" mass="34916">MHSDNIFEGVWPVMLTPFDQRGEVDFRSLERLINWYIDAGVHGLFALCQSSEIFALSDREKLLIGKFVLDIADGRVPVVVSGHTAESVAEQREQMLRMEELGAAALIFISNRFATPFQSDDIWLDNLRQVTGDLKRETKLGFYECPAPYKRLLTPKILSWCLEDGRYRAIKDTCCNIDTIRQRLVQTEGSSLRLLNANTTTLLSSLQAGAAGYSGVMANFHPALYVWLYENYRTHPEAALQLSQALTTASMAEHLHYPVCAKHWQTTLGNFATTVTRVRPAEPFVRDQAQCATIEQMQALVETLAQQWL</sequence>
<gene>
    <name evidence="3" type="ORF">C4F51_13870</name>
</gene>
<protein>
    <submittedName>
        <fullName evidence="3">Dihydrodipicolinate synthase family protein</fullName>
    </submittedName>
</protein>
<evidence type="ECO:0000256" key="1">
    <source>
        <dbReference type="ARBA" id="ARBA00007592"/>
    </source>
</evidence>